<organism evidence="1">
    <name type="scientific">viral metagenome</name>
    <dbReference type="NCBI Taxonomy" id="1070528"/>
    <lineage>
        <taxon>unclassified sequences</taxon>
        <taxon>metagenomes</taxon>
        <taxon>organismal metagenomes</taxon>
    </lineage>
</organism>
<sequence length="47" mass="5699">MSIKYIVLSESYRVQLKKWFDMEVTDDEAVLMKAVWIEMEKRLEKGM</sequence>
<reference evidence="1" key="1">
    <citation type="journal article" date="2020" name="Nature">
        <title>Giant virus diversity and host interactions through global metagenomics.</title>
        <authorList>
            <person name="Schulz F."/>
            <person name="Roux S."/>
            <person name="Paez-Espino D."/>
            <person name="Jungbluth S."/>
            <person name="Walsh D.A."/>
            <person name="Denef V.J."/>
            <person name="McMahon K.D."/>
            <person name="Konstantinidis K.T."/>
            <person name="Eloe-Fadrosh E.A."/>
            <person name="Kyrpides N.C."/>
            <person name="Woyke T."/>
        </authorList>
    </citation>
    <scope>NUCLEOTIDE SEQUENCE</scope>
    <source>
        <strain evidence="1">GVMAG-M-3300010160-26</strain>
    </source>
</reference>
<evidence type="ECO:0000313" key="1">
    <source>
        <dbReference type="EMBL" id="QHS89575.1"/>
    </source>
</evidence>
<dbReference type="AlphaFoldDB" id="A0A6C0BBD4"/>
<dbReference type="EMBL" id="MN739114">
    <property type="protein sequence ID" value="QHS89575.1"/>
    <property type="molecule type" value="Genomic_DNA"/>
</dbReference>
<accession>A0A6C0BBD4</accession>
<name>A0A6C0BBD4_9ZZZZ</name>
<protein>
    <submittedName>
        <fullName evidence="1">Uncharacterized protein</fullName>
    </submittedName>
</protein>
<proteinExistence type="predicted"/>